<gene>
    <name evidence="8" type="ORF">NDO55_07195</name>
</gene>
<evidence type="ECO:0000256" key="3">
    <source>
        <dbReference type="ARBA" id="ARBA00022989"/>
    </source>
</evidence>
<feature type="chain" id="PRO_5040946402" evidence="6">
    <location>
        <begin position="24"/>
        <end position="271"/>
    </location>
</feature>
<dbReference type="PANTHER" id="PTHR32322:SF9">
    <property type="entry name" value="AMINO-ACID METABOLITE EFFLUX PUMP-RELATED"/>
    <property type="match status" value="1"/>
</dbReference>
<evidence type="ECO:0000256" key="5">
    <source>
        <dbReference type="SAM" id="Phobius"/>
    </source>
</evidence>
<evidence type="ECO:0000256" key="4">
    <source>
        <dbReference type="ARBA" id="ARBA00023136"/>
    </source>
</evidence>
<keyword evidence="3 5" id="KW-1133">Transmembrane helix</keyword>
<dbReference type="SUPFAM" id="SSF103481">
    <property type="entry name" value="Multidrug resistance efflux transporter EmrE"/>
    <property type="match status" value="1"/>
</dbReference>
<feature type="domain" description="EamA" evidence="7">
    <location>
        <begin position="140"/>
        <end position="265"/>
    </location>
</feature>
<feature type="transmembrane region" description="Helical" evidence="5">
    <location>
        <begin position="62"/>
        <end position="80"/>
    </location>
</feature>
<dbReference type="Proteomes" id="UP001155128">
    <property type="component" value="Unassembled WGS sequence"/>
</dbReference>
<feature type="transmembrane region" description="Helical" evidence="5">
    <location>
        <begin position="33"/>
        <end position="50"/>
    </location>
</feature>
<evidence type="ECO:0000256" key="6">
    <source>
        <dbReference type="SAM" id="SignalP"/>
    </source>
</evidence>
<feature type="transmembrane region" description="Helical" evidence="5">
    <location>
        <begin position="218"/>
        <end position="239"/>
    </location>
</feature>
<comment type="subcellular location">
    <subcellularLocation>
        <location evidence="1">Membrane</location>
        <topology evidence="1">Multi-pass membrane protein</topology>
    </subcellularLocation>
</comment>
<proteinExistence type="predicted"/>
<dbReference type="InterPro" id="IPR000620">
    <property type="entry name" value="EamA_dom"/>
</dbReference>
<name>A0A9X2J2A3_9SPHN</name>
<evidence type="ECO:0000259" key="7">
    <source>
        <dbReference type="Pfam" id="PF00892"/>
    </source>
</evidence>
<dbReference type="GO" id="GO:0016020">
    <property type="term" value="C:membrane"/>
    <property type="evidence" value="ECO:0007669"/>
    <property type="project" value="UniProtKB-SubCell"/>
</dbReference>
<keyword evidence="4 5" id="KW-0472">Membrane</keyword>
<feature type="transmembrane region" description="Helical" evidence="5">
    <location>
        <begin position="86"/>
        <end position="103"/>
    </location>
</feature>
<organism evidence="8 9">
    <name type="scientific">Sphingomicrobium sediminis</name>
    <dbReference type="NCBI Taxonomy" id="2950949"/>
    <lineage>
        <taxon>Bacteria</taxon>
        <taxon>Pseudomonadati</taxon>
        <taxon>Pseudomonadota</taxon>
        <taxon>Alphaproteobacteria</taxon>
        <taxon>Sphingomonadales</taxon>
        <taxon>Sphingomonadaceae</taxon>
        <taxon>Sphingomicrobium</taxon>
    </lineage>
</organism>
<dbReference type="PANTHER" id="PTHR32322">
    <property type="entry name" value="INNER MEMBRANE TRANSPORTER"/>
    <property type="match status" value="1"/>
</dbReference>
<keyword evidence="6" id="KW-0732">Signal</keyword>
<evidence type="ECO:0000256" key="2">
    <source>
        <dbReference type="ARBA" id="ARBA00022692"/>
    </source>
</evidence>
<reference evidence="8" key="1">
    <citation type="submission" date="2022-06" db="EMBL/GenBank/DDBJ databases">
        <title>Sphingomicrobium sedimins sp. nov., a marine bacterium isolated from tidal flat.</title>
        <authorList>
            <person name="Kim C.-H."/>
            <person name="Yoo Y."/>
            <person name="Kim J.-J."/>
        </authorList>
    </citation>
    <scope>NUCLEOTIDE SEQUENCE</scope>
    <source>
        <strain evidence="8">GRR-S6-50</strain>
    </source>
</reference>
<feature type="signal peptide" evidence="6">
    <location>
        <begin position="1"/>
        <end position="23"/>
    </location>
</feature>
<feature type="transmembrane region" description="Helical" evidence="5">
    <location>
        <begin position="191"/>
        <end position="211"/>
    </location>
</feature>
<feature type="transmembrane region" description="Helical" evidence="5">
    <location>
        <begin position="134"/>
        <end position="154"/>
    </location>
</feature>
<dbReference type="RefSeq" id="WP_252113799.1">
    <property type="nucleotide sequence ID" value="NZ_JAMSHT010000001.1"/>
</dbReference>
<dbReference type="InterPro" id="IPR050638">
    <property type="entry name" value="AA-Vitamin_Transporters"/>
</dbReference>
<dbReference type="Pfam" id="PF00892">
    <property type="entry name" value="EamA"/>
    <property type="match status" value="1"/>
</dbReference>
<feature type="transmembrane region" description="Helical" evidence="5">
    <location>
        <begin position="110"/>
        <end position="128"/>
    </location>
</feature>
<dbReference type="InterPro" id="IPR037185">
    <property type="entry name" value="EmrE-like"/>
</dbReference>
<dbReference type="AlphaFoldDB" id="A0A9X2J2A3"/>
<feature type="transmembrane region" description="Helical" evidence="5">
    <location>
        <begin position="245"/>
        <end position="265"/>
    </location>
</feature>
<keyword evidence="9" id="KW-1185">Reference proteome</keyword>
<protein>
    <submittedName>
        <fullName evidence="8">DMT family transporter</fullName>
    </submittedName>
</protein>
<accession>A0A9X2J2A3</accession>
<sequence>MKLAWIGLLAILAFAANSLLARAALLDGDMGPGAYSAIRLGAGALILLPLMRGASIKRDAPAGLFLALYAIAFSFAYVRLDTATGALLLFATVQTVMVLVGSARGGRIGWGGFTGIAIALAGVVYLLSPDVGTVDVASAALMMLAGLGWGLYSLVCHSGEGEAAPATAGAFAVAAVLALPLFVMAEPVTGTGAVLAALSGALASGLGYVAWRLVAPHFSLSGVGAVQLATPVAAGLMAWPLLGEAVTMRLVLAAAIILGGVALAMRKPRAN</sequence>
<dbReference type="EMBL" id="JAMSHT010000001">
    <property type="protein sequence ID" value="MCM8557604.1"/>
    <property type="molecule type" value="Genomic_DNA"/>
</dbReference>
<evidence type="ECO:0000313" key="9">
    <source>
        <dbReference type="Proteomes" id="UP001155128"/>
    </source>
</evidence>
<evidence type="ECO:0000256" key="1">
    <source>
        <dbReference type="ARBA" id="ARBA00004141"/>
    </source>
</evidence>
<evidence type="ECO:0000313" key="8">
    <source>
        <dbReference type="EMBL" id="MCM8557604.1"/>
    </source>
</evidence>
<keyword evidence="2 5" id="KW-0812">Transmembrane</keyword>
<comment type="caution">
    <text evidence="8">The sequence shown here is derived from an EMBL/GenBank/DDBJ whole genome shotgun (WGS) entry which is preliminary data.</text>
</comment>
<feature type="transmembrane region" description="Helical" evidence="5">
    <location>
        <begin position="166"/>
        <end position="185"/>
    </location>
</feature>